<evidence type="ECO:0000256" key="3">
    <source>
        <dbReference type="ARBA" id="ARBA00010617"/>
    </source>
</evidence>
<keyword evidence="4" id="KW-0349">Heme</keyword>
<comment type="subcellular location">
    <subcellularLocation>
        <location evidence="2">Membrane</location>
    </subcellularLocation>
</comment>
<dbReference type="OrthoDB" id="1844152at2759"/>
<sequence>MASGQCALEVLKADRRILSFTKGTAIASLQLSTEDLLHLDYVVDSTELQTLSDGARNITVDTLGKSDTLAYREHIITGFNRAVGRFLPVSDTVILGDPLRFFQEITTNMSTPYLFGCEVQADPELLSCFCDVISSVQKNAPWFYVFPENLHCFLRPLLYDAPGHFQVASYRLMPIVRHHRAKIAEAAARGESYQLGNSFLRSIFEHLKPEGNKYSEDDIIRALIMTSFALIFTVSRNLAIAFYFLLARSDFRQQLELEIKQVLGDGPITQEGLDKMQFLNDFLHESLRHSQDALSNRKQALDDYTFINGYQIPKGCMVEVVGLQLNVGLNAGFPRAEKLSPSTAKKHPLTTPAKDFVNFGMGKNVCP</sequence>
<dbReference type="PANTHER" id="PTHR46206">
    <property type="entry name" value="CYTOCHROME P450"/>
    <property type="match status" value="1"/>
</dbReference>
<dbReference type="SUPFAM" id="SSF48264">
    <property type="entry name" value="Cytochrome P450"/>
    <property type="match status" value="1"/>
</dbReference>
<comment type="cofactor">
    <cofactor evidence="1">
        <name>heme</name>
        <dbReference type="ChEBI" id="CHEBI:30413"/>
    </cofactor>
</comment>
<dbReference type="GO" id="GO:0016020">
    <property type="term" value="C:membrane"/>
    <property type="evidence" value="ECO:0007669"/>
    <property type="project" value="UniProtKB-SubCell"/>
</dbReference>
<dbReference type="InterPro" id="IPR001128">
    <property type="entry name" value="Cyt_P450"/>
</dbReference>
<comment type="similarity">
    <text evidence="3">Belongs to the cytochrome P450 family.</text>
</comment>
<dbReference type="AlphaFoldDB" id="A0A8H7BKJ7"/>
<evidence type="ECO:0000256" key="6">
    <source>
        <dbReference type="ARBA" id="ARBA00022723"/>
    </source>
</evidence>
<reference evidence="11" key="1">
    <citation type="submission" date="2020-01" db="EMBL/GenBank/DDBJ databases">
        <title>Genome Sequencing of Three Apophysomyces-Like Fungal Strains Confirms a Novel Fungal Genus in the Mucoromycota with divergent Burkholderia-like Endosymbiotic Bacteria.</title>
        <authorList>
            <person name="Stajich J.E."/>
            <person name="Macias A.M."/>
            <person name="Carter-House D."/>
            <person name="Lovett B."/>
            <person name="Kasson L.R."/>
            <person name="Berry K."/>
            <person name="Grigoriev I."/>
            <person name="Chang Y."/>
            <person name="Spatafora J."/>
            <person name="Kasson M.T."/>
        </authorList>
    </citation>
    <scope>NUCLEOTIDE SEQUENCE</scope>
    <source>
        <strain evidence="11">NRRL A-21654</strain>
    </source>
</reference>
<evidence type="ECO:0000256" key="10">
    <source>
        <dbReference type="SAM" id="Phobius"/>
    </source>
</evidence>
<dbReference type="InterPro" id="IPR036396">
    <property type="entry name" value="Cyt_P450_sf"/>
</dbReference>
<evidence type="ECO:0000313" key="12">
    <source>
        <dbReference type="Proteomes" id="UP000605846"/>
    </source>
</evidence>
<proteinExistence type="inferred from homology"/>
<evidence type="ECO:0008006" key="13">
    <source>
        <dbReference type="Google" id="ProtNLM"/>
    </source>
</evidence>
<keyword evidence="4" id="KW-0408">Iron</keyword>
<dbReference type="Proteomes" id="UP000605846">
    <property type="component" value="Unassembled WGS sequence"/>
</dbReference>
<dbReference type="Pfam" id="PF00067">
    <property type="entry name" value="p450"/>
    <property type="match status" value="1"/>
</dbReference>
<feature type="transmembrane region" description="Helical" evidence="10">
    <location>
        <begin position="222"/>
        <end position="246"/>
    </location>
</feature>
<keyword evidence="5 10" id="KW-0812">Transmembrane</keyword>
<evidence type="ECO:0000256" key="7">
    <source>
        <dbReference type="ARBA" id="ARBA00022989"/>
    </source>
</evidence>
<evidence type="ECO:0000256" key="4">
    <source>
        <dbReference type="ARBA" id="ARBA00022617"/>
    </source>
</evidence>
<evidence type="ECO:0000256" key="9">
    <source>
        <dbReference type="ARBA" id="ARBA00023136"/>
    </source>
</evidence>
<evidence type="ECO:0000256" key="8">
    <source>
        <dbReference type="ARBA" id="ARBA00023033"/>
    </source>
</evidence>
<feature type="non-terminal residue" evidence="11">
    <location>
        <position position="1"/>
    </location>
</feature>
<evidence type="ECO:0000313" key="11">
    <source>
        <dbReference type="EMBL" id="KAF7721597.1"/>
    </source>
</evidence>
<accession>A0A8H7BKJ7</accession>
<dbReference type="EMBL" id="JABAYA010000249">
    <property type="protein sequence ID" value="KAF7721597.1"/>
    <property type="molecule type" value="Genomic_DNA"/>
</dbReference>
<keyword evidence="6" id="KW-0479">Metal-binding</keyword>
<keyword evidence="12" id="KW-1185">Reference proteome</keyword>
<organism evidence="11 12">
    <name type="scientific">Apophysomyces ossiformis</name>
    <dbReference type="NCBI Taxonomy" id="679940"/>
    <lineage>
        <taxon>Eukaryota</taxon>
        <taxon>Fungi</taxon>
        <taxon>Fungi incertae sedis</taxon>
        <taxon>Mucoromycota</taxon>
        <taxon>Mucoromycotina</taxon>
        <taxon>Mucoromycetes</taxon>
        <taxon>Mucorales</taxon>
        <taxon>Mucorineae</taxon>
        <taxon>Mucoraceae</taxon>
        <taxon>Apophysomyces</taxon>
    </lineage>
</organism>
<dbReference type="GO" id="GO:0020037">
    <property type="term" value="F:heme binding"/>
    <property type="evidence" value="ECO:0007669"/>
    <property type="project" value="InterPro"/>
</dbReference>
<dbReference type="GO" id="GO:0016705">
    <property type="term" value="F:oxidoreductase activity, acting on paired donors, with incorporation or reduction of molecular oxygen"/>
    <property type="evidence" value="ECO:0007669"/>
    <property type="project" value="InterPro"/>
</dbReference>
<evidence type="ECO:0000256" key="2">
    <source>
        <dbReference type="ARBA" id="ARBA00004370"/>
    </source>
</evidence>
<protein>
    <recommendedName>
        <fullName evidence="13">Cytochrome P450</fullName>
    </recommendedName>
</protein>
<comment type="caution">
    <text evidence="11">The sequence shown here is derived from an EMBL/GenBank/DDBJ whole genome shotgun (WGS) entry which is preliminary data.</text>
</comment>
<dbReference type="Gene3D" id="1.10.630.10">
    <property type="entry name" value="Cytochrome P450"/>
    <property type="match status" value="1"/>
</dbReference>
<evidence type="ECO:0000256" key="1">
    <source>
        <dbReference type="ARBA" id="ARBA00001971"/>
    </source>
</evidence>
<gene>
    <name evidence="11" type="ORF">EC973_004370</name>
</gene>
<keyword evidence="7 10" id="KW-1133">Transmembrane helix</keyword>
<keyword evidence="9 10" id="KW-0472">Membrane</keyword>
<dbReference type="GO" id="GO:0005506">
    <property type="term" value="F:iron ion binding"/>
    <property type="evidence" value="ECO:0007669"/>
    <property type="project" value="InterPro"/>
</dbReference>
<keyword evidence="8" id="KW-0503">Monooxygenase</keyword>
<name>A0A8H7BKJ7_9FUNG</name>
<dbReference type="PANTHER" id="PTHR46206:SF5">
    <property type="entry name" value="P450, PUTATIVE (EUROFUNG)-RELATED"/>
    <property type="match status" value="1"/>
</dbReference>
<dbReference type="GO" id="GO:0004497">
    <property type="term" value="F:monooxygenase activity"/>
    <property type="evidence" value="ECO:0007669"/>
    <property type="project" value="UniProtKB-KW"/>
</dbReference>
<keyword evidence="8" id="KW-0560">Oxidoreductase</keyword>
<evidence type="ECO:0000256" key="5">
    <source>
        <dbReference type="ARBA" id="ARBA00022692"/>
    </source>
</evidence>